<comment type="caution">
    <text evidence="2">The sequence shown here is derived from an EMBL/GenBank/DDBJ whole genome shotgun (WGS) entry which is preliminary data.</text>
</comment>
<dbReference type="Pfam" id="PF00505">
    <property type="entry name" value="HMG_box"/>
    <property type="match status" value="1"/>
</dbReference>
<evidence type="ECO:0000313" key="3">
    <source>
        <dbReference type="Proteomes" id="UP000247702"/>
    </source>
</evidence>
<reference evidence="2 3" key="1">
    <citation type="submission" date="2017-11" db="EMBL/GenBank/DDBJ databases">
        <title>The genome of Rhizophagus clarus HR1 reveals common genetic basis of auxotrophy among arbuscular mycorrhizal fungi.</title>
        <authorList>
            <person name="Kobayashi Y."/>
        </authorList>
    </citation>
    <scope>NUCLEOTIDE SEQUENCE [LARGE SCALE GENOMIC DNA]</scope>
    <source>
        <strain evidence="2 3">HR1</strain>
    </source>
</reference>
<gene>
    <name evidence="2" type="ORF">RclHR1_02140001</name>
</gene>
<organism evidence="2 3">
    <name type="scientific">Rhizophagus clarus</name>
    <dbReference type="NCBI Taxonomy" id="94130"/>
    <lineage>
        <taxon>Eukaryota</taxon>
        <taxon>Fungi</taxon>
        <taxon>Fungi incertae sedis</taxon>
        <taxon>Mucoromycota</taxon>
        <taxon>Glomeromycotina</taxon>
        <taxon>Glomeromycetes</taxon>
        <taxon>Glomerales</taxon>
        <taxon>Glomeraceae</taxon>
        <taxon>Rhizophagus</taxon>
    </lineage>
</organism>
<feature type="domain" description="HMG box" evidence="1">
    <location>
        <begin position="66"/>
        <end position="131"/>
    </location>
</feature>
<accession>A0A2Z6RLW4</accession>
<name>A0A2Z6RLW4_9GLOM</name>
<evidence type="ECO:0000259" key="1">
    <source>
        <dbReference type="Pfam" id="PF00505"/>
    </source>
</evidence>
<dbReference type="AlphaFoldDB" id="A0A2Z6RLW4"/>
<dbReference type="Proteomes" id="UP000247702">
    <property type="component" value="Unassembled WGS sequence"/>
</dbReference>
<sequence length="136" mass="16249">MSQEENINSSPAAFDIQREYEIILKNTNILLNHPIELTFNNFPFPSFNNFFSRKRSKRSKGCIKVPNVFLIFRNVVIQELGKHCKNIPLPDISRFIAQKWKELPSDVKQRYVKFSNEFREYISYRKDPPTYQLIKF</sequence>
<protein>
    <recommendedName>
        <fullName evidence="1">HMG box domain-containing protein</fullName>
    </recommendedName>
</protein>
<dbReference type="Gene3D" id="1.10.30.10">
    <property type="entry name" value="High mobility group box domain"/>
    <property type="match status" value="1"/>
</dbReference>
<proteinExistence type="predicted"/>
<dbReference type="EMBL" id="BEXD01001269">
    <property type="protein sequence ID" value="GBB93248.1"/>
    <property type="molecule type" value="Genomic_DNA"/>
</dbReference>
<keyword evidence="3" id="KW-1185">Reference proteome</keyword>
<dbReference type="SUPFAM" id="SSF47095">
    <property type="entry name" value="HMG-box"/>
    <property type="match status" value="1"/>
</dbReference>
<evidence type="ECO:0000313" key="2">
    <source>
        <dbReference type="EMBL" id="GBB93248.1"/>
    </source>
</evidence>
<dbReference type="CDD" id="cd00084">
    <property type="entry name" value="HMG-box_SF"/>
    <property type="match status" value="1"/>
</dbReference>
<dbReference type="InterPro" id="IPR009071">
    <property type="entry name" value="HMG_box_dom"/>
</dbReference>
<dbReference type="InterPro" id="IPR036910">
    <property type="entry name" value="HMG_box_dom_sf"/>
</dbReference>